<dbReference type="AlphaFoldDB" id="A0A813FJG1"/>
<organism evidence="1 2">
    <name type="scientific">Polarella glacialis</name>
    <name type="common">Dinoflagellate</name>
    <dbReference type="NCBI Taxonomy" id="89957"/>
    <lineage>
        <taxon>Eukaryota</taxon>
        <taxon>Sar</taxon>
        <taxon>Alveolata</taxon>
        <taxon>Dinophyceae</taxon>
        <taxon>Suessiales</taxon>
        <taxon>Suessiaceae</taxon>
        <taxon>Polarella</taxon>
    </lineage>
</organism>
<proteinExistence type="predicted"/>
<evidence type="ECO:0000313" key="2">
    <source>
        <dbReference type="Proteomes" id="UP000654075"/>
    </source>
</evidence>
<name>A0A813FJG1_POLGL</name>
<keyword evidence="2" id="KW-1185">Reference proteome</keyword>
<evidence type="ECO:0000313" key="1">
    <source>
        <dbReference type="EMBL" id="CAE8614571.1"/>
    </source>
</evidence>
<reference evidence="1" key="1">
    <citation type="submission" date="2021-02" db="EMBL/GenBank/DDBJ databases">
        <authorList>
            <person name="Dougan E. K."/>
            <person name="Rhodes N."/>
            <person name="Thang M."/>
            <person name="Chan C."/>
        </authorList>
    </citation>
    <scope>NUCLEOTIDE SEQUENCE</scope>
</reference>
<dbReference type="EMBL" id="CAJNNV010025450">
    <property type="protein sequence ID" value="CAE8614571.1"/>
    <property type="molecule type" value="Genomic_DNA"/>
</dbReference>
<protein>
    <submittedName>
        <fullName evidence="1">Uncharacterized protein</fullName>
    </submittedName>
</protein>
<accession>A0A813FJG1</accession>
<comment type="caution">
    <text evidence="1">The sequence shown here is derived from an EMBL/GenBank/DDBJ whole genome shotgun (WGS) entry which is preliminary data.</text>
</comment>
<dbReference type="Proteomes" id="UP000654075">
    <property type="component" value="Unassembled WGS sequence"/>
</dbReference>
<sequence>MKAAVVFKHRTMHVFSRLPMPRCTLKHEEHSQRNMKSKNTPGNFPVDIFLFWFPCWSLPSTTNLTGSSSRGHLRRVVHACWPPKNWGSTVQALPGSVSAQHSGLAFLCTADARRFHGYLE</sequence>
<gene>
    <name evidence="1" type="ORF">PGLA1383_LOCUS32294</name>
</gene>